<accession>A0ABY8Q3R4</accession>
<evidence type="ECO:0000313" key="1">
    <source>
        <dbReference type="EMBL" id="WGV14736.1"/>
    </source>
</evidence>
<reference evidence="1 2" key="1">
    <citation type="submission" date="2023-04" db="EMBL/GenBank/DDBJ databases">
        <title>YMD61, complete Genome.</title>
        <authorList>
            <person name="Zhang J."/>
        </authorList>
    </citation>
    <scope>NUCLEOTIDE SEQUENCE [LARGE SCALE GENOMIC DNA]</scope>
    <source>
        <strain evidence="1 2">YMD61</strain>
    </source>
</reference>
<dbReference type="EMBL" id="CP124535">
    <property type="protein sequence ID" value="WGV14736.1"/>
    <property type="molecule type" value="Genomic_DNA"/>
</dbReference>
<gene>
    <name evidence="1" type="ORF">QF092_10555</name>
</gene>
<dbReference type="RefSeq" id="WP_281463862.1">
    <property type="nucleotide sequence ID" value="NZ_CP124535.1"/>
</dbReference>
<sequence>MTQDRIEAALIAAGFAGVERDGAVIFARDGAEAPEFTITPGYRLALRFPVRAEDAAREAWMRAHPAGRLDIVEGETRLSMALPEDGDLASGLALWRDLMRAASQAAVGWRRRERPLHGM</sequence>
<dbReference type="Proteomes" id="UP001230978">
    <property type="component" value="Chromosome"/>
</dbReference>
<proteinExistence type="predicted"/>
<evidence type="ECO:0000313" key="2">
    <source>
        <dbReference type="Proteomes" id="UP001230978"/>
    </source>
</evidence>
<protein>
    <recommendedName>
        <fullName evidence="3">Type III secretion chaperone SycN</fullName>
    </recommendedName>
</protein>
<organism evidence="1 2">
    <name type="scientific">Fuscovulum ytuae</name>
    <dbReference type="NCBI Taxonomy" id="3042299"/>
    <lineage>
        <taxon>Bacteria</taxon>
        <taxon>Pseudomonadati</taxon>
        <taxon>Pseudomonadota</taxon>
        <taxon>Alphaproteobacteria</taxon>
        <taxon>Rhodobacterales</taxon>
        <taxon>Paracoccaceae</taxon>
        <taxon>Fuscovulum</taxon>
    </lineage>
</organism>
<keyword evidence="2" id="KW-1185">Reference proteome</keyword>
<evidence type="ECO:0008006" key="3">
    <source>
        <dbReference type="Google" id="ProtNLM"/>
    </source>
</evidence>
<name>A0ABY8Q3R4_9RHOB</name>